<organism evidence="1">
    <name type="scientific">marine sediment metagenome</name>
    <dbReference type="NCBI Taxonomy" id="412755"/>
    <lineage>
        <taxon>unclassified sequences</taxon>
        <taxon>metagenomes</taxon>
        <taxon>ecological metagenomes</taxon>
    </lineage>
</organism>
<gene>
    <name evidence="1" type="ORF">LCGC14_0797740</name>
</gene>
<name>A0A0F9SXR5_9ZZZZ</name>
<protein>
    <submittedName>
        <fullName evidence="1">Uncharacterized protein</fullName>
    </submittedName>
</protein>
<accession>A0A0F9SXR5</accession>
<dbReference type="AlphaFoldDB" id="A0A0F9SXR5"/>
<comment type="caution">
    <text evidence="1">The sequence shown here is derived from an EMBL/GenBank/DDBJ whole genome shotgun (WGS) entry which is preliminary data.</text>
</comment>
<dbReference type="EMBL" id="LAZR01002134">
    <property type="protein sequence ID" value="KKN34013.1"/>
    <property type="molecule type" value="Genomic_DNA"/>
</dbReference>
<evidence type="ECO:0000313" key="1">
    <source>
        <dbReference type="EMBL" id="KKN34013.1"/>
    </source>
</evidence>
<sequence length="118" mass="13542">MPIGEKVLKKWYNVSRLSCNSSRDDNTFHCSLESIIENGNVTHHNPRPDYIHFERIPEGFAYVEDGIPNVIFSLKFEKANGKCKMISFYEDDILENETPEESLTLSCETPKTVGEWLG</sequence>
<proteinExistence type="predicted"/>
<reference evidence="1" key="1">
    <citation type="journal article" date="2015" name="Nature">
        <title>Complex archaea that bridge the gap between prokaryotes and eukaryotes.</title>
        <authorList>
            <person name="Spang A."/>
            <person name="Saw J.H."/>
            <person name="Jorgensen S.L."/>
            <person name="Zaremba-Niedzwiedzka K."/>
            <person name="Martijn J."/>
            <person name="Lind A.E."/>
            <person name="van Eijk R."/>
            <person name="Schleper C."/>
            <person name="Guy L."/>
            <person name="Ettema T.J."/>
        </authorList>
    </citation>
    <scope>NUCLEOTIDE SEQUENCE</scope>
</reference>